<dbReference type="SUPFAM" id="SSF46548">
    <property type="entry name" value="alpha-helical ferredoxin"/>
    <property type="match status" value="1"/>
</dbReference>
<proteinExistence type="predicted"/>
<comment type="caution">
    <text evidence="1">The sequence shown here is derived from an EMBL/GenBank/DDBJ whole genome shotgun (WGS) entry which is preliminary data.</text>
</comment>
<dbReference type="AlphaFoldDB" id="A0A8J3HYI8"/>
<organism evidence="1 2">
    <name type="scientific">Ktedonospora formicarum</name>
    <dbReference type="NCBI Taxonomy" id="2778364"/>
    <lineage>
        <taxon>Bacteria</taxon>
        <taxon>Bacillati</taxon>
        <taxon>Chloroflexota</taxon>
        <taxon>Ktedonobacteria</taxon>
        <taxon>Ktedonobacterales</taxon>
        <taxon>Ktedonobacteraceae</taxon>
        <taxon>Ktedonospora</taxon>
    </lineage>
</organism>
<accession>A0A8J3HYI8</accession>
<evidence type="ECO:0000313" key="2">
    <source>
        <dbReference type="Proteomes" id="UP000612362"/>
    </source>
</evidence>
<gene>
    <name evidence="1" type="ORF">KSX_04670</name>
</gene>
<protein>
    <submittedName>
        <fullName evidence="1">Uncharacterized protein</fullName>
    </submittedName>
</protein>
<keyword evidence="2" id="KW-1185">Reference proteome</keyword>
<reference evidence="1" key="1">
    <citation type="submission" date="2020-10" db="EMBL/GenBank/DDBJ databases">
        <title>Taxonomic study of unclassified bacteria belonging to the class Ktedonobacteria.</title>
        <authorList>
            <person name="Yabe S."/>
            <person name="Wang C.M."/>
            <person name="Zheng Y."/>
            <person name="Sakai Y."/>
            <person name="Cavaletti L."/>
            <person name="Monciardini P."/>
            <person name="Donadio S."/>
        </authorList>
    </citation>
    <scope>NUCLEOTIDE SEQUENCE</scope>
    <source>
        <strain evidence="1">SOSP1-1</strain>
    </source>
</reference>
<evidence type="ECO:0000313" key="1">
    <source>
        <dbReference type="EMBL" id="GHO42304.1"/>
    </source>
</evidence>
<dbReference type="Proteomes" id="UP000612362">
    <property type="component" value="Unassembled WGS sequence"/>
</dbReference>
<sequence length="92" mass="10801">MHFNYFTDKKRLVKANFFGDAGSQLLVSDDTSFDKPNLIDRVLYKVVEPRVKMVMLPYEERARNIRLIEKGYLRRQAEREATRCLQCACLAV</sequence>
<dbReference type="EMBL" id="BNJF01000001">
    <property type="protein sequence ID" value="GHO42304.1"/>
    <property type="molecule type" value="Genomic_DNA"/>
</dbReference>
<name>A0A8J3HYI8_9CHLR</name>